<dbReference type="Pfam" id="PF00128">
    <property type="entry name" value="Alpha-amylase"/>
    <property type="match status" value="1"/>
</dbReference>
<sequence length="620" mass="70543">MFKIITFTYAKKAISAVLGCLFYDMLRFTRFLFLFLACFGLSPNLNSQSTMPNATNSSSKFIVYQMMFHLWGNTNTNLVRNGSAQQNGVTKFKNVSTKALKALKAKGITHVYATGLIEHATMEDLTAFGSPLDHPSVVKGRAGSPFAIKDYYDVNPFLAENPAKRMDEFKGMLARFHETGIKLVIDFVPNHLARQYHSDQKPAGIEDFGTRDNNQVSFAANNNFYYLPGTQFSVPEGVHPPVQVTIPYTEIPAKVSGNNVFNSQPSINDWFETVKLNYGVDFQHGNTTHFDPIPDTWVKMVQVLNYWADLGVDGFRCDMAEMVPVEFWSYAIPKIKNKHKQVVFIAEIYQPNLYKDYIFKGGFDYLYDKVGLYDGIRRLMQEKPEATTADITRVWQNESGDFAKHMLRFLENHDEHRLNTPAFAANNFWSTIPGMVVTSTLHDGPLMIYMGQEFGEKANEIEGYNEADDRSSMFDFWRVETHQRWMNGGKFDGGLLSSAEKEIDQFYKQLFKLVHTSDAIQQGAFFDLQYAQDAGYDAKHVYSYLRYTAKEKLLIVTNFDAKQGHEFTIQLPQLALDMMQVKSAKLAKNTYFTPPSTSDAPRLTGNKIYIPANSSLIFNL</sequence>
<keyword evidence="3" id="KW-1185">Reference proteome</keyword>
<gene>
    <name evidence="2" type="ORF">U0R10_03680</name>
</gene>
<proteinExistence type="predicted"/>
<dbReference type="InterPro" id="IPR017853">
    <property type="entry name" value="GH"/>
</dbReference>
<accession>A0ABW6DIC4</accession>
<dbReference type="Gene3D" id="3.20.20.80">
    <property type="entry name" value="Glycosidases"/>
    <property type="match status" value="2"/>
</dbReference>
<dbReference type="PANTHER" id="PTHR10357">
    <property type="entry name" value="ALPHA-AMYLASE FAMILY MEMBER"/>
    <property type="match status" value="1"/>
</dbReference>
<dbReference type="InterPro" id="IPR006047">
    <property type="entry name" value="GH13_cat_dom"/>
</dbReference>
<evidence type="ECO:0000313" key="2">
    <source>
        <dbReference type="EMBL" id="MFD3393714.1"/>
    </source>
</evidence>
<dbReference type="SUPFAM" id="SSF51445">
    <property type="entry name" value="(Trans)glycosidases"/>
    <property type="match status" value="1"/>
</dbReference>
<name>A0ABW6DIC4_9BACT</name>
<keyword evidence="2" id="KW-0378">Hydrolase</keyword>
<feature type="domain" description="Glycosyl hydrolase family 13 catalytic" evidence="1">
    <location>
        <begin position="65"/>
        <end position="492"/>
    </location>
</feature>
<evidence type="ECO:0000259" key="1">
    <source>
        <dbReference type="SMART" id="SM00642"/>
    </source>
</evidence>
<comment type="caution">
    <text evidence="2">The sequence shown here is derived from an EMBL/GenBank/DDBJ whole genome shotgun (WGS) entry which is preliminary data.</text>
</comment>
<dbReference type="PANTHER" id="PTHR10357:SF205">
    <property type="entry name" value="O-GLYCOSYL HYDROLASE FAMILY 13"/>
    <property type="match status" value="1"/>
</dbReference>
<dbReference type="GO" id="GO:0016787">
    <property type="term" value="F:hydrolase activity"/>
    <property type="evidence" value="ECO:0007669"/>
    <property type="project" value="UniProtKB-KW"/>
</dbReference>
<evidence type="ECO:0000313" key="3">
    <source>
        <dbReference type="Proteomes" id="UP001598138"/>
    </source>
</evidence>
<dbReference type="EMBL" id="JBBKXZ010000001">
    <property type="protein sequence ID" value="MFD3393714.1"/>
    <property type="molecule type" value="Genomic_DNA"/>
</dbReference>
<protein>
    <submittedName>
        <fullName evidence="2">Alpha-amylase family glycosyl hydrolase</fullName>
    </submittedName>
</protein>
<dbReference type="RefSeq" id="WP_377982575.1">
    <property type="nucleotide sequence ID" value="NZ_JBBKXZ010000001.1"/>
</dbReference>
<dbReference type="Proteomes" id="UP001598138">
    <property type="component" value="Unassembled WGS sequence"/>
</dbReference>
<organism evidence="2 3">
    <name type="scientific">Aquirufa avitistagni</name>
    <dbReference type="NCBI Taxonomy" id="3104728"/>
    <lineage>
        <taxon>Bacteria</taxon>
        <taxon>Pseudomonadati</taxon>
        <taxon>Bacteroidota</taxon>
        <taxon>Cytophagia</taxon>
        <taxon>Cytophagales</taxon>
        <taxon>Flectobacillaceae</taxon>
        <taxon>Aquirufa</taxon>
    </lineage>
</organism>
<dbReference type="SMART" id="SM00642">
    <property type="entry name" value="Aamy"/>
    <property type="match status" value="1"/>
</dbReference>
<reference evidence="2 3" key="1">
    <citation type="submission" date="2024-03" db="EMBL/GenBank/DDBJ databases">
        <title>Aquirufa genome sequencing.</title>
        <authorList>
            <person name="Pitt A."/>
            <person name="Hahn M.W."/>
        </authorList>
    </citation>
    <scope>NUCLEOTIDE SEQUENCE [LARGE SCALE GENOMIC DNA]</scope>
    <source>
        <strain evidence="2 3">OSTEICH-129V</strain>
    </source>
</reference>